<dbReference type="SUPFAM" id="SSF52540">
    <property type="entry name" value="P-loop containing nucleoside triphosphate hydrolases"/>
    <property type="match status" value="1"/>
</dbReference>
<dbReference type="InterPro" id="IPR027417">
    <property type="entry name" value="P-loop_NTPase"/>
</dbReference>
<dbReference type="PANTHER" id="PTHR44688:SF16">
    <property type="entry name" value="DNA-BINDING TRANSCRIPTIONAL ACTIVATOR DEVR_DOSR"/>
    <property type="match status" value="1"/>
</dbReference>
<dbReference type="GO" id="GO:0003677">
    <property type="term" value="F:DNA binding"/>
    <property type="evidence" value="ECO:0007669"/>
    <property type="project" value="UniProtKB-KW"/>
</dbReference>
<evidence type="ECO:0000256" key="1">
    <source>
        <dbReference type="ARBA" id="ARBA00023015"/>
    </source>
</evidence>
<reference evidence="6 7" key="1">
    <citation type="submission" date="2020-07" db="EMBL/GenBank/DDBJ databases">
        <title>Sequencing the genomes of 1000 actinobacteria strains.</title>
        <authorList>
            <person name="Klenk H.-P."/>
        </authorList>
    </citation>
    <scope>NUCLEOTIDE SEQUENCE [LARGE SCALE GENOMIC DNA]</scope>
    <source>
        <strain evidence="6 7">DSM 45975</strain>
    </source>
</reference>
<dbReference type="SMART" id="SM00421">
    <property type="entry name" value="HTH_LUXR"/>
    <property type="match status" value="1"/>
</dbReference>
<dbReference type="CDD" id="cd06170">
    <property type="entry name" value="LuxR_C_like"/>
    <property type="match status" value="1"/>
</dbReference>
<evidence type="ECO:0000256" key="2">
    <source>
        <dbReference type="ARBA" id="ARBA00023125"/>
    </source>
</evidence>
<evidence type="ECO:0000256" key="4">
    <source>
        <dbReference type="SAM" id="MobiDB-lite"/>
    </source>
</evidence>
<evidence type="ECO:0000256" key="3">
    <source>
        <dbReference type="ARBA" id="ARBA00023163"/>
    </source>
</evidence>
<dbReference type="InterPro" id="IPR000792">
    <property type="entry name" value="Tscrpt_reg_LuxR_C"/>
</dbReference>
<name>A0A839DZN4_9PSEU</name>
<organism evidence="6 7">
    <name type="scientific">Halosaccharopolyspora lacisalsi</name>
    <dbReference type="NCBI Taxonomy" id="1000566"/>
    <lineage>
        <taxon>Bacteria</taxon>
        <taxon>Bacillati</taxon>
        <taxon>Actinomycetota</taxon>
        <taxon>Actinomycetes</taxon>
        <taxon>Pseudonocardiales</taxon>
        <taxon>Pseudonocardiaceae</taxon>
        <taxon>Halosaccharopolyspora</taxon>
    </lineage>
</organism>
<evidence type="ECO:0000313" key="7">
    <source>
        <dbReference type="Proteomes" id="UP000569329"/>
    </source>
</evidence>
<sequence>MNHPTVAPPVAAAARLRSAIAADPSAAVVTGIQGAGGYGKTALLDELARIYRHAGVPVREESAADPTDPAGAAVLVDDAHLLDEPMLRKLGELALSRRARLIVAYRPWPRSAALDELVGVLGRSSPPVLLGPLERDEVAEQLGDTEPSSLLEWLCSATGAVPRLVTRMISAGDPARYDRTRPPRAVLDQFHHDLERLDERARQCLTALAVGANPHPTLLASLLDIDYAAAEEAMAAVRAGGLLDSDDTVLPVVREAVLALMPRERRLSVLRRLVGIRLDRGGPVLALVRPLLEAQPEPLPDETLAAAFARAGDEALSDSPELAVRLFDAAVSAGAEGTSVTARRAQGSAMAGDLDEALRAADRVIVDESAADRALGIRVAATVLAHRGLLARSAELCRWSVDNVRWSGDSAFAVVGLASTGRVEEAGGLLRSHADAGPPTSLSGAATQLAEGVYESVTGSASTALSTLVRAATLAEPSGSTVLMPDTPAAVASTVALHCGEFDVAESVVDRAVETGAGGPLQRVRHQLLAAWVPLLRGDTVTARAKLDVAIEGASALGARDRLTAIAIEAGIANRDNDMTTLGELRGRARQAVAEHPIDLFTLLPLGELVMATARLREQEWLMPYLREARTLLTGSGVPPLWSALLHWKCLQAAVVLEQHDQVREHATALEGMAGHNTLSAALYDAACMWLRLLAGDVDQDEAERTARALHAAGMAWDGARLAGQAAIRTTDRRVMMALLECARALQGKMPRPRKLPDTASVASAPQGGDLLSGREREVAELVLAGLTYKQVGKRLFISAKTVEHHVGRVKQRLGCSSREELLTQLRTLLD</sequence>
<dbReference type="RefSeq" id="WP_182546592.1">
    <property type="nucleotide sequence ID" value="NZ_JACGWZ010000008.1"/>
</dbReference>
<dbReference type="SUPFAM" id="SSF46894">
    <property type="entry name" value="C-terminal effector domain of the bipartite response regulators"/>
    <property type="match status" value="1"/>
</dbReference>
<gene>
    <name evidence="6" type="ORF">FHX42_004798</name>
</gene>
<keyword evidence="2 6" id="KW-0238">DNA-binding</keyword>
<proteinExistence type="predicted"/>
<dbReference type="AlphaFoldDB" id="A0A839DZN4"/>
<dbReference type="PRINTS" id="PR00038">
    <property type="entry name" value="HTHLUXR"/>
</dbReference>
<dbReference type="Gene3D" id="1.10.10.10">
    <property type="entry name" value="Winged helix-like DNA-binding domain superfamily/Winged helix DNA-binding domain"/>
    <property type="match status" value="1"/>
</dbReference>
<dbReference type="PROSITE" id="PS50043">
    <property type="entry name" value="HTH_LUXR_2"/>
    <property type="match status" value="1"/>
</dbReference>
<dbReference type="EMBL" id="JACGWZ010000008">
    <property type="protein sequence ID" value="MBA8827402.1"/>
    <property type="molecule type" value="Genomic_DNA"/>
</dbReference>
<keyword evidence="7" id="KW-1185">Reference proteome</keyword>
<evidence type="ECO:0000313" key="6">
    <source>
        <dbReference type="EMBL" id="MBA8827402.1"/>
    </source>
</evidence>
<comment type="caution">
    <text evidence="6">The sequence shown here is derived from an EMBL/GenBank/DDBJ whole genome shotgun (WGS) entry which is preliminary data.</text>
</comment>
<keyword evidence="3" id="KW-0804">Transcription</keyword>
<dbReference type="Proteomes" id="UP000569329">
    <property type="component" value="Unassembled WGS sequence"/>
</dbReference>
<dbReference type="PANTHER" id="PTHR44688">
    <property type="entry name" value="DNA-BINDING TRANSCRIPTIONAL ACTIVATOR DEVR_DOSR"/>
    <property type="match status" value="1"/>
</dbReference>
<feature type="region of interest" description="Disordered" evidence="4">
    <location>
        <begin position="750"/>
        <end position="769"/>
    </location>
</feature>
<dbReference type="InterPro" id="IPR036388">
    <property type="entry name" value="WH-like_DNA-bd_sf"/>
</dbReference>
<keyword evidence="1" id="KW-0805">Transcription regulation</keyword>
<evidence type="ECO:0000259" key="5">
    <source>
        <dbReference type="PROSITE" id="PS50043"/>
    </source>
</evidence>
<dbReference type="PROSITE" id="PS00622">
    <property type="entry name" value="HTH_LUXR_1"/>
    <property type="match status" value="1"/>
</dbReference>
<accession>A0A839DZN4</accession>
<dbReference type="GO" id="GO:0006355">
    <property type="term" value="P:regulation of DNA-templated transcription"/>
    <property type="evidence" value="ECO:0007669"/>
    <property type="project" value="InterPro"/>
</dbReference>
<dbReference type="Pfam" id="PF00196">
    <property type="entry name" value="GerE"/>
    <property type="match status" value="1"/>
</dbReference>
<dbReference type="InterPro" id="IPR016032">
    <property type="entry name" value="Sig_transdc_resp-reg_C-effctor"/>
</dbReference>
<protein>
    <submittedName>
        <fullName evidence="6">DNA-binding CsgD family transcriptional regulator</fullName>
    </submittedName>
</protein>
<feature type="domain" description="HTH luxR-type" evidence="5">
    <location>
        <begin position="765"/>
        <end position="830"/>
    </location>
</feature>